<gene>
    <name evidence="2" type="ORF">P4R38_11485</name>
</gene>
<accession>A0ABT6C8L5</accession>
<protein>
    <submittedName>
        <fullName evidence="2">DUF3040 domain-containing protein</fullName>
    </submittedName>
</protein>
<feature type="transmembrane region" description="Helical" evidence="1">
    <location>
        <begin position="45"/>
        <end position="62"/>
    </location>
</feature>
<keyword evidence="3" id="KW-1185">Reference proteome</keyword>
<evidence type="ECO:0000256" key="1">
    <source>
        <dbReference type="SAM" id="Phobius"/>
    </source>
</evidence>
<reference evidence="2 3" key="1">
    <citation type="submission" date="2023-03" db="EMBL/GenBank/DDBJ databases">
        <title>YIM 133296 draft genome.</title>
        <authorList>
            <person name="Xiong L."/>
        </authorList>
    </citation>
    <scope>NUCLEOTIDE SEQUENCE [LARGE SCALE GENOMIC DNA]</scope>
    <source>
        <strain evidence="2 3">YIM 133296</strain>
    </source>
</reference>
<proteinExistence type="predicted"/>
<dbReference type="Pfam" id="PF11239">
    <property type="entry name" value="DUF3040"/>
    <property type="match status" value="1"/>
</dbReference>
<feature type="transmembrane region" description="Helical" evidence="1">
    <location>
        <begin position="68"/>
        <end position="87"/>
    </location>
</feature>
<organism evidence="2 3">
    <name type="scientific">Luteipulveratus flavus</name>
    <dbReference type="NCBI Taxonomy" id="3031728"/>
    <lineage>
        <taxon>Bacteria</taxon>
        <taxon>Bacillati</taxon>
        <taxon>Actinomycetota</taxon>
        <taxon>Actinomycetes</taxon>
        <taxon>Micrococcales</taxon>
        <taxon>Dermacoccaceae</taxon>
        <taxon>Luteipulveratus</taxon>
    </lineage>
</organism>
<comment type="caution">
    <text evidence="2">The sequence shown here is derived from an EMBL/GenBank/DDBJ whole genome shotgun (WGS) entry which is preliminary data.</text>
</comment>
<sequence>MRRNDERGPLRLTAREIALLRAIEQDLDSDVGFARRMRRRRQPRTSAVLLVALVAALCAVPVLMLVHIAVGLVWGGVILAVLAWTVWHQDADDRRQRRQKGAGR</sequence>
<keyword evidence="1" id="KW-1133">Transmembrane helix</keyword>
<keyword evidence="1" id="KW-0812">Transmembrane</keyword>
<dbReference type="Proteomes" id="UP001528912">
    <property type="component" value="Unassembled WGS sequence"/>
</dbReference>
<evidence type="ECO:0000313" key="3">
    <source>
        <dbReference type="Proteomes" id="UP001528912"/>
    </source>
</evidence>
<dbReference type="EMBL" id="JAROAV010000028">
    <property type="protein sequence ID" value="MDF8264868.1"/>
    <property type="molecule type" value="Genomic_DNA"/>
</dbReference>
<dbReference type="RefSeq" id="WP_277192246.1">
    <property type="nucleotide sequence ID" value="NZ_JAROAV010000028.1"/>
</dbReference>
<name>A0ABT6C8L5_9MICO</name>
<keyword evidence="1" id="KW-0472">Membrane</keyword>
<evidence type="ECO:0000313" key="2">
    <source>
        <dbReference type="EMBL" id="MDF8264868.1"/>
    </source>
</evidence>
<dbReference type="InterPro" id="IPR021401">
    <property type="entry name" value="DUF3040"/>
</dbReference>